<sequence length="1202" mass="133763">MKLTIIRNILSLSIIATSTSLLAQLPLEAVQMKSPQSYAFEKYGNVPVNLYTGAIDLKIPIASIGDKEADISAVLSYDSSGFIPHKKSDIAGIGWSMLMGGRITRKMNLIPDEYVGNPTSTGTSNNPYGQALNLHGFLKGINVNSPTSNTAAYNLNGTGTGHTNGDEWLMGSDAQAYEGEPDEFNFNAMGLSGKFMIGNDGNVLVESSDPNIKVDLSQMAIYGNQGFCVPPISVISLTDGKGNKYIFGGDLSKYEISYTYSIEPDYPNNGYNGHPMINSFSLSKIILTNKKEIIFNYEEGTLFDDTFCNLSNWDNLRDNSKILSMDSYTQDGGKSDSWQDCNNGCSSSELFTVSVGPSDKTSFSLLKKSVLKSIKYEDDEIKINYVDTGYPIVHYTLSPFYANRSFNEWVIGSVETYHKNLLITKQDFSYEHLGGTFKRPFLKSIQNINSNQVYKFEYSKTDNLPAYYTKGIDHWGYWNGLDSNVSLSPFDTYTNYGDYTLNNTFRDPNAEKYNVALLSKVVYPTKGFSVFEYEPQVYGKRIERIASTAFLPTLTNNGGLAGGARIKRVLSRDENGVLSSDKEYKYTTTLDSTSSSGILMTWPRYFYYIQMAFGGIFRQLYLRASSNVQVTSLDSYNVGYSKVFEVENGKGYIENEFSTYETNPDLINPDAGNYTQSTANVTNIHPINLYANLKNMYGTDKSILRGKPLVQKYFSQTDLINPIKKVEYEYYDNMEYNPNNSTDNNNYVSVNHSSGVWTQAYRRFMNSSQIKKITTTEYLGNTPIITKSENIFDSPLNLNLSKTNNTSSDNSVAQTSYTYPTGSTPLVTANMVGIPLITEVKKDGKTISKVETKYENPSPSELFPSATISYDLKTQSINYTDVLYDKYDNKGNLQQYTTKDGISTTIIWGYNQTKPIAKIVGAKLSDIQQSLIDGIINASIIDDAAIPNNDESSFLGILDNFRKDVSLSNYQITTYTYDPLIGVRSITPPSGIRESYSYDSANRLKNVKDINGNILKEYKYNYNPSTIYYSSEASWVFNNTTCGSNAVGSPFTYTVPAYKYNSLISQADADQKAQTDINTNGQTMANTNSICTPFSCPISFNTSIGISGTGSVSAVNSEGYYKVTLSFTTGLNSTTFLWDEDPGVKVATISGSCRPMSEVYSYNTAGNIFYTIQPNGDIYIQSFTTFPNNTSQTYELELYFNN</sequence>
<evidence type="ECO:0000256" key="1">
    <source>
        <dbReference type="SAM" id="SignalP"/>
    </source>
</evidence>
<dbReference type="InterPro" id="IPR046020">
    <property type="entry name" value="DUF5977"/>
</dbReference>
<evidence type="ECO:0000313" key="4">
    <source>
        <dbReference type="Proteomes" id="UP000198869"/>
    </source>
</evidence>
<accession>A0A1G8P5J1</accession>
<feature type="domain" description="DUF5977" evidence="2">
    <location>
        <begin position="1028"/>
        <end position="1092"/>
    </location>
</feature>
<dbReference type="RefSeq" id="WP_139164655.1">
    <property type="nucleotide sequence ID" value="NZ_FNDW01000017.1"/>
</dbReference>
<reference evidence="4" key="1">
    <citation type="submission" date="2016-10" db="EMBL/GenBank/DDBJ databases">
        <authorList>
            <person name="Varghese N."/>
            <person name="Submissions S."/>
        </authorList>
    </citation>
    <scope>NUCLEOTIDE SEQUENCE [LARGE SCALE GENOMIC DNA]</scope>
    <source>
        <strain evidence="4">DSM 17071</strain>
    </source>
</reference>
<feature type="chain" id="PRO_5011689898" description="DUF5977 domain-containing protein" evidence="1">
    <location>
        <begin position="24"/>
        <end position="1202"/>
    </location>
</feature>
<dbReference type="Proteomes" id="UP000198869">
    <property type="component" value="Unassembled WGS sequence"/>
</dbReference>
<organism evidence="3 4">
    <name type="scientific">Chryseobacterium taeanense</name>
    <dbReference type="NCBI Taxonomy" id="311334"/>
    <lineage>
        <taxon>Bacteria</taxon>
        <taxon>Pseudomonadati</taxon>
        <taxon>Bacteroidota</taxon>
        <taxon>Flavobacteriia</taxon>
        <taxon>Flavobacteriales</taxon>
        <taxon>Weeksellaceae</taxon>
        <taxon>Chryseobacterium group</taxon>
        <taxon>Chryseobacterium</taxon>
    </lineage>
</organism>
<dbReference type="Pfam" id="PF19404">
    <property type="entry name" value="DUF5977"/>
    <property type="match status" value="1"/>
</dbReference>
<proteinExistence type="predicted"/>
<keyword evidence="1" id="KW-0732">Signal</keyword>
<evidence type="ECO:0000259" key="2">
    <source>
        <dbReference type="Pfam" id="PF19404"/>
    </source>
</evidence>
<protein>
    <recommendedName>
        <fullName evidence="2">DUF5977 domain-containing protein</fullName>
    </recommendedName>
</protein>
<name>A0A1G8P5J1_9FLAO</name>
<dbReference type="AlphaFoldDB" id="A0A1G8P5J1"/>
<dbReference type="STRING" id="311334.SAMN05421846_11711"/>
<dbReference type="OrthoDB" id="9814627at2"/>
<dbReference type="EMBL" id="FNDW01000017">
    <property type="protein sequence ID" value="SDI87576.1"/>
    <property type="molecule type" value="Genomic_DNA"/>
</dbReference>
<keyword evidence="4" id="KW-1185">Reference proteome</keyword>
<gene>
    <name evidence="3" type="ORF">SAMN05421846_11711</name>
</gene>
<evidence type="ECO:0000313" key="3">
    <source>
        <dbReference type="EMBL" id="SDI87576.1"/>
    </source>
</evidence>
<feature type="signal peptide" evidence="1">
    <location>
        <begin position="1"/>
        <end position="23"/>
    </location>
</feature>